<dbReference type="RefSeq" id="WP_092842200.1">
    <property type="nucleotide sequence ID" value="NZ_FOVP01000032.1"/>
</dbReference>
<dbReference type="AlphaFoldDB" id="A0A1I5GJX3"/>
<accession>A0A1I5GJX3</accession>
<proteinExistence type="predicted"/>
<gene>
    <name evidence="2" type="ORF">SAMN04487859_1325</name>
</gene>
<feature type="transmembrane region" description="Helical" evidence="1">
    <location>
        <begin position="71"/>
        <end position="89"/>
    </location>
</feature>
<keyword evidence="1" id="KW-0472">Membrane</keyword>
<keyword evidence="1" id="KW-1133">Transmembrane helix</keyword>
<protein>
    <submittedName>
        <fullName evidence="2">Uncharacterized protein</fullName>
    </submittedName>
</protein>
<reference evidence="3" key="1">
    <citation type="submission" date="2016-10" db="EMBL/GenBank/DDBJ databases">
        <authorList>
            <person name="Varghese N."/>
            <person name="Submissions S."/>
        </authorList>
    </citation>
    <scope>NUCLEOTIDE SEQUENCE [LARGE SCALE GENOMIC DNA]</scope>
    <source>
        <strain evidence="3">DSM 28463</strain>
    </source>
</reference>
<keyword evidence="3" id="KW-1185">Reference proteome</keyword>
<evidence type="ECO:0000256" key="1">
    <source>
        <dbReference type="SAM" id="Phobius"/>
    </source>
</evidence>
<organism evidence="2 3">
    <name type="scientific">Roseovarius lutimaris</name>
    <dbReference type="NCBI Taxonomy" id="1005928"/>
    <lineage>
        <taxon>Bacteria</taxon>
        <taxon>Pseudomonadati</taxon>
        <taxon>Pseudomonadota</taxon>
        <taxon>Alphaproteobacteria</taxon>
        <taxon>Rhodobacterales</taxon>
        <taxon>Roseobacteraceae</taxon>
        <taxon>Roseovarius</taxon>
    </lineage>
</organism>
<evidence type="ECO:0000313" key="3">
    <source>
        <dbReference type="Proteomes" id="UP000198599"/>
    </source>
</evidence>
<feature type="transmembrane region" description="Helical" evidence="1">
    <location>
        <begin position="41"/>
        <end position="59"/>
    </location>
</feature>
<dbReference type="OrthoDB" id="7067875at2"/>
<name>A0A1I5GJX3_9RHOB</name>
<dbReference type="Proteomes" id="UP000198599">
    <property type="component" value="Unassembled WGS sequence"/>
</dbReference>
<dbReference type="STRING" id="1005928.SAMN04487859_1325"/>
<feature type="transmembrane region" description="Helical" evidence="1">
    <location>
        <begin position="128"/>
        <end position="151"/>
    </location>
</feature>
<keyword evidence="1" id="KW-0812">Transmembrane</keyword>
<dbReference type="EMBL" id="FOVP01000032">
    <property type="protein sequence ID" value="SFO36295.1"/>
    <property type="molecule type" value="Genomic_DNA"/>
</dbReference>
<sequence length="219" mass="24086">MTAEAIDRMLMALVAATLLASVVIALLDPTYFHRGFAAEDHLVENATAVFLLIAGCVLVRNALGLHRRGQWRAMALTLVYAALFFFASGEEISWGQRIFGWQSGEFFARNNYQGETNLHNLMIGDLRLAQAVFGGPLTVAILLYLVVLPLLYPRVRAIRTLADRLAAPLPGVRHAGFAVLGSVIIGLLDVPRKWEVYELVFAILATSVFLGPQNRDAPR</sequence>
<evidence type="ECO:0000313" key="2">
    <source>
        <dbReference type="EMBL" id="SFO36295.1"/>
    </source>
</evidence>